<keyword evidence="3" id="KW-1185">Reference proteome</keyword>
<dbReference type="PANTHER" id="PTHR19328">
    <property type="entry name" value="HEDGEHOG-INTERACTING PROTEIN"/>
    <property type="match status" value="1"/>
</dbReference>
<evidence type="ECO:0000313" key="2">
    <source>
        <dbReference type="EMBL" id="MFC7190768.1"/>
    </source>
</evidence>
<name>A0ABD5YNI9_9EURY</name>
<accession>A0ABD5YNI9</accession>
<dbReference type="AlphaFoldDB" id="A0ABD5YNI9"/>
<dbReference type="RefSeq" id="WP_390205809.1">
    <property type="nucleotide sequence ID" value="NZ_JBHTAX010000001.1"/>
</dbReference>
<dbReference type="InterPro" id="IPR011042">
    <property type="entry name" value="6-blade_b-propeller_TolB-like"/>
</dbReference>
<comment type="caution">
    <text evidence="2">The sequence shown here is derived from an EMBL/GenBank/DDBJ whole genome shotgun (WGS) entry which is preliminary data.</text>
</comment>
<dbReference type="PANTHER" id="PTHR19328:SF13">
    <property type="entry name" value="HIPL1 PROTEIN"/>
    <property type="match status" value="1"/>
</dbReference>
<dbReference type="Pfam" id="PF07995">
    <property type="entry name" value="GSDH"/>
    <property type="match status" value="1"/>
</dbReference>
<sequence length="306" mass="33148">MGAAYRDGTLYLTERPGRVVRVVDGASEVVADFTGSTQTGGEGGLLGLVFHPNDSAIAFTYQTYDDGSGRQNRIVRHNVANGWTREPLLDGIPGGTIHDGGRLFIHNGSLFATTGDASESEDAQDTSVLNGKVLRLTLDGRPHPDNPFGNAVFTYGHRNPEGLATRDGALYAIEHGPSSDDEVNRLEKGGNYGWPEVTGPSDNPEFVDPVQTYEDIIAPGGGVFYAGPIEQWQGDLFIGTLAGEHLRRVRIRNGTVTEDEPLYDEYGRLRTTFVGPDNHLYATTSNRDGRGTPESGDDKVLRFRPA</sequence>
<dbReference type="Gene3D" id="2.120.10.30">
    <property type="entry name" value="TolB, C-terminal domain"/>
    <property type="match status" value="1"/>
</dbReference>
<protein>
    <submittedName>
        <fullName evidence="2">PQQ-dependent sugar dehydrogenase</fullName>
    </submittedName>
</protein>
<dbReference type="InterPro" id="IPR011041">
    <property type="entry name" value="Quinoprot_gluc/sorb_DH_b-prop"/>
</dbReference>
<evidence type="ECO:0000313" key="3">
    <source>
        <dbReference type="Proteomes" id="UP001596417"/>
    </source>
</evidence>
<dbReference type="Proteomes" id="UP001596417">
    <property type="component" value="Unassembled WGS sequence"/>
</dbReference>
<evidence type="ECO:0000259" key="1">
    <source>
        <dbReference type="Pfam" id="PF07995"/>
    </source>
</evidence>
<feature type="domain" description="Glucose/Sorbosone dehydrogenase" evidence="1">
    <location>
        <begin position="5"/>
        <end position="290"/>
    </location>
</feature>
<gene>
    <name evidence="2" type="ORF">ACFQL7_13595</name>
</gene>
<proteinExistence type="predicted"/>
<dbReference type="InterPro" id="IPR012938">
    <property type="entry name" value="Glc/Sorbosone_DH"/>
</dbReference>
<dbReference type="EMBL" id="JBHTAX010000001">
    <property type="protein sequence ID" value="MFC7190768.1"/>
    <property type="molecule type" value="Genomic_DNA"/>
</dbReference>
<reference evidence="2 3" key="1">
    <citation type="journal article" date="2019" name="Int. J. Syst. Evol. Microbiol.">
        <title>The Global Catalogue of Microorganisms (GCM) 10K type strain sequencing project: providing services to taxonomists for standard genome sequencing and annotation.</title>
        <authorList>
            <consortium name="The Broad Institute Genomics Platform"/>
            <consortium name="The Broad Institute Genome Sequencing Center for Infectious Disease"/>
            <person name="Wu L."/>
            <person name="Ma J."/>
        </authorList>
    </citation>
    <scope>NUCLEOTIDE SEQUENCE [LARGE SCALE GENOMIC DNA]</scope>
    <source>
        <strain evidence="2 3">RDMS1</strain>
    </source>
</reference>
<dbReference type="SUPFAM" id="SSF50952">
    <property type="entry name" value="Soluble quinoprotein glucose dehydrogenase"/>
    <property type="match status" value="1"/>
</dbReference>
<organism evidence="2 3">
    <name type="scientific">Halocatena marina</name>
    <dbReference type="NCBI Taxonomy" id="2934937"/>
    <lineage>
        <taxon>Archaea</taxon>
        <taxon>Methanobacteriati</taxon>
        <taxon>Methanobacteriota</taxon>
        <taxon>Stenosarchaea group</taxon>
        <taxon>Halobacteria</taxon>
        <taxon>Halobacteriales</taxon>
        <taxon>Natronomonadaceae</taxon>
        <taxon>Halocatena</taxon>
    </lineage>
</organism>